<dbReference type="EMBL" id="VCNI01000001">
    <property type="protein sequence ID" value="TMU56819.1"/>
    <property type="molecule type" value="Genomic_DNA"/>
</dbReference>
<keyword evidence="5" id="KW-0130">Cell adhesion</keyword>
<keyword evidence="2" id="KW-0812">Transmembrane</keyword>
<evidence type="ECO:0000256" key="8">
    <source>
        <dbReference type="SAM" id="MobiDB-lite"/>
    </source>
</evidence>
<evidence type="ECO:0000256" key="7">
    <source>
        <dbReference type="ARBA" id="ARBA00023136"/>
    </source>
</evidence>
<evidence type="ECO:0000313" key="11">
    <source>
        <dbReference type="Proteomes" id="UP000751614"/>
    </source>
</evidence>
<comment type="caution">
    <text evidence="10">The sequence shown here is derived from an EMBL/GenBank/DDBJ whole genome shotgun (WGS) entry which is preliminary data.</text>
</comment>
<dbReference type="PROSITE" id="PS50268">
    <property type="entry name" value="CADHERIN_2"/>
    <property type="match status" value="2"/>
</dbReference>
<feature type="region of interest" description="Disordered" evidence="8">
    <location>
        <begin position="23"/>
        <end position="42"/>
    </location>
</feature>
<keyword evidence="6" id="KW-1133">Transmembrane helix</keyword>
<keyword evidence="3" id="KW-0677">Repeat</keyword>
<dbReference type="PANTHER" id="PTHR24025:SF23">
    <property type="entry name" value="NEURAL-CADHERIN"/>
    <property type="match status" value="1"/>
</dbReference>
<reference evidence="10 11" key="1">
    <citation type="submission" date="2019-05" db="EMBL/GenBank/DDBJ databases">
        <title>Flagellimonas sp. AsT0115, sp. nov., isolated from a marine red algae, Asparagopsis taxiformis.</title>
        <authorList>
            <person name="Kim J."/>
            <person name="Jeong S.E."/>
            <person name="Jeon C.O."/>
        </authorList>
    </citation>
    <scope>NUCLEOTIDE SEQUENCE [LARGE SCALE GENOMIC DNA]</scope>
    <source>
        <strain evidence="10 11">AsT0115</strain>
    </source>
</reference>
<dbReference type="PANTHER" id="PTHR24025">
    <property type="entry name" value="DESMOGLEIN FAMILY MEMBER"/>
    <property type="match status" value="1"/>
</dbReference>
<dbReference type="CDD" id="cd11304">
    <property type="entry name" value="Cadherin_repeat"/>
    <property type="match status" value="1"/>
</dbReference>
<evidence type="ECO:0000256" key="5">
    <source>
        <dbReference type="ARBA" id="ARBA00022889"/>
    </source>
</evidence>
<evidence type="ECO:0000256" key="1">
    <source>
        <dbReference type="ARBA" id="ARBA00004370"/>
    </source>
</evidence>
<dbReference type="RefSeq" id="WP_138833656.1">
    <property type="nucleotide sequence ID" value="NZ_VCNI01000001.1"/>
</dbReference>
<dbReference type="InterPro" id="IPR005046">
    <property type="entry name" value="DUF285"/>
</dbReference>
<dbReference type="InterPro" id="IPR002126">
    <property type="entry name" value="Cadherin-like_dom"/>
</dbReference>
<evidence type="ECO:0000256" key="3">
    <source>
        <dbReference type="ARBA" id="ARBA00022737"/>
    </source>
</evidence>
<accession>A0ABY2WPA5</accession>
<dbReference type="SUPFAM" id="SSF141571">
    <property type="entry name" value="Pentapeptide repeat-like"/>
    <property type="match status" value="1"/>
</dbReference>
<organism evidence="10 11">
    <name type="scientific">Flagellimonas algicola</name>
    <dbReference type="NCBI Taxonomy" id="2583815"/>
    <lineage>
        <taxon>Bacteria</taxon>
        <taxon>Pseudomonadati</taxon>
        <taxon>Bacteroidota</taxon>
        <taxon>Flavobacteriia</taxon>
        <taxon>Flavobacteriales</taxon>
        <taxon>Flavobacteriaceae</taxon>
        <taxon>Flagellimonas</taxon>
    </lineage>
</organism>
<dbReference type="Proteomes" id="UP000751614">
    <property type="component" value="Unassembled WGS sequence"/>
</dbReference>
<name>A0ABY2WPA5_9FLAO</name>
<evidence type="ECO:0000259" key="9">
    <source>
        <dbReference type="PROSITE" id="PS50268"/>
    </source>
</evidence>
<dbReference type="InterPro" id="IPR050971">
    <property type="entry name" value="Cadherin-domain_protein"/>
</dbReference>
<dbReference type="SUPFAM" id="SSF49313">
    <property type="entry name" value="Cadherin-like"/>
    <property type="match status" value="2"/>
</dbReference>
<keyword evidence="7" id="KW-0472">Membrane</keyword>
<evidence type="ECO:0000256" key="6">
    <source>
        <dbReference type="ARBA" id="ARBA00022989"/>
    </source>
</evidence>
<keyword evidence="4" id="KW-0106">Calcium</keyword>
<proteinExistence type="predicted"/>
<sequence>MKLQNLFLMLLATAVLFSCKKDDGTEEPNTIPEIDDQTTSVSEGMGAGTSFYTVTAEDEDGDTLTFSISENDNDLFTISIAGQLSVADGQSLDASNSPHSITVSVTDQKDTSSATVTINVTDEVEVTNQAPVMENQEFSVDEDVADDFSIATVIAADEDSETLTFSITTNSDDLFAITEDGILSITDATELDAWEDEFHEIVVSVSDDENTVDATITINVNDTSSFITTWKTDTAGETISFGDLQDEFYECNIIWGDENDDSYDTYGGTTPPSHVYEAAGTYTVKIRYGFSRLLMDNNPSATKLLSIDQWGAIEWQSFERAFEGCSNMVYNATDAPDLTGVADMSHMFDDATLFNGDISDWDVSSVSDMEWMFDQAVNFNADISDWTVSGVTKMSGMFSGASEFNQDLSDWDFSQVTDMSLMFNGATLFNQYLGSWDISAVNLMSNMLDNSGLSPENYDATLTGWANNANTPNNVTFGASGVYYCNGGMARATLEGKGWTIDDEGLDPICD</sequence>
<evidence type="ECO:0000313" key="10">
    <source>
        <dbReference type="EMBL" id="TMU56819.1"/>
    </source>
</evidence>
<dbReference type="Pfam" id="PF00028">
    <property type="entry name" value="Cadherin"/>
    <property type="match status" value="1"/>
</dbReference>
<comment type="subcellular location">
    <subcellularLocation>
        <location evidence="1">Membrane</location>
    </subcellularLocation>
</comment>
<feature type="domain" description="Cadherin" evidence="9">
    <location>
        <begin position="132"/>
        <end position="230"/>
    </location>
</feature>
<dbReference type="PROSITE" id="PS51257">
    <property type="entry name" value="PROKAR_LIPOPROTEIN"/>
    <property type="match status" value="1"/>
</dbReference>
<dbReference type="SMART" id="SM00112">
    <property type="entry name" value="CA"/>
    <property type="match status" value="2"/>
</dbReference>
<protein>
    <submittedName>
        <fullName evidence="10">BspA family leucine-rich repeat surface protein</fullName>
    </submittedName>
</protein>
<keyword evidence="11" id="KW-1185">Reference proteome</keyword>
<dbReference type="InterPro" id="IPR015919">
    <property type="entry name" value="Cadherin-like_sf"/>
</dbReference>
<feature type="domain" description="Cadherin" evidence="9">
    <location>
        <begin position="33"/>
        <end position="133"/>
    </location>
</feature>
<dbReference type="Pfam" id="PF03382">
    <property type="entry name" value="DUF285"/>
    <property type="match status" value="1"/>
</dbReference>
<evidence type="ECO:0000256" key="4">
    <source>
        <dbReference type="ARBA" id="ARBA00022837"/>
    </source>
</evidence>
<gene>
    <name evidence="10" type="ORF">FGG15_04545</name>
</gene>
<dbReference type="Gene3D" id="2.60.40.60">
    <property type="entry name" value="Cadherins"/>
    <property type="match status" value="2"/>
</dbReference>
<evidence type="ECO:0000256" key="2">
    <source>
        <dbReference type="ARBA" id="ARBA00022692"/>
    </source>
</evidence>